<organism evidence="6 7">
    <name type="scientific">Methylovulum psychrotolerans</name>
    <dbReference type="NCBI Taxonomy" id="1704499"/>
    <lineage>
        <taxon>Bacteria</taxon>
        <taxon>Pseudomonadati</taxon>
        <taxon>Pseudomonadota</taxon>
        <taxon>Gammaproteobacteria</taxon>
        <taxon>Methylococcales</taxon>
        <taxon>Methylococcaceae</taxon>
        <taxon>Methylovulum</taxon>
    </lineage>
</organism>
<dbReference type="SUPFAM" id="SSF111369">
    <property type="entry name" value="HlyD-like secretion proteins"/>
    <property type="match status" value="1"/>
</dbReference>
<comment type="caution">
    <text evidence="6">The sequence shown here is derived from an EMBL/GenBank/DDBJ whole genome shotgun (WGS) entry which is preliminary data.</text>
</comment>
<evidence type="ECO:0000313" key="6">
    <source>
        <dbReference type="EMBL" id="POZ51904.1"/>
    </source>
</evidence>
<feature type="coiled-coil region" evidence="4">
    <location>
        <begin position="146"/>
        <end position="173"/>
    </location>
</feature>
<evidence type="ECO:0000256" key="1">
    <source>
        <dbReference type="ARBA" id="ARBA00004196"/>
    </source>
</evidence>
<dbReference type="PANTHER" id="PTHR32347:SF23">
    <property type="entry name" value="BLL5650 PROTEIN"/>
    <property type="match status" value="1"/>
</dbReference>
<evidence type="ECO:0000256" key="3">
    <source>
        <dbReference type="ARBA" id="ARBA00023054"/>
    </source>
</evidence>
<accession>A0A2S5CM83</accession>
<keyword evidence="3 4" id="KW-0175">Coiled coil</keyword>
<dbReference type="PRINTS" id="PR01490">
    <property type="entry name" value="RTXTOXIND"/>
</dbReference>
<comment type="subcellular location">
    <subcellularLocation>
        <location evidence="1">Cell envelope</location>
    </subcellularLocation>
</comment>
<dbReference type="Gene3D" id="2.40.50.100">
    <property type="match status" value="2"/>
</dbReference>
<feature type="domain" description="Multidrug resistance protein MdtA-like barrel-sandwich hybrid" evidence="5">
    <location>
        <begin position="71"/>
        <end position="309"/>
    </location>
</feature>
<comment type="similarity">
    <text evidence="2">Belongs to the membrane fusion protein (MFP) (TC 8.A.1) family.</text>
</comment>
<dbReference type="GO" id="GO:0030313">
    <property type="term" value="C:cell envelope"/>
    <property type="evidence" value="ECO:0007669"/>
    <property type="project" value="UniProtKB-SubCell"/>
</dbReference>
<reference evidence="6 7" key="1">
    <citation type="submission" date="2017-11" db="EMBL/GenBank/DDBJ databases">
        <title>Draft Genome Sequence of Methylobacter psychrotolerans Sph1T, an Obligate Methanotroph from Low-Temperature Environments.</title>
        <authorList>
            <person name="Oshkin I.Y."/>
            <person name="Miroshnikov K."/>
            <person name="Belova S.E."/>
            <person name="Korzhenkov A."/>
            <person name="Toshchakov S.V."/>
            <person name="Dedysh S.N."/>
        </authorList>
    </citation>
    <scope>NUCLEOTIDE SEQUENCE [LARGE SCALE GENOMIC DNA]</scope>
    <source>
        <strain evidence="6 7">Sph1</strain>
    </source>
</reference>
<dbReference type="RefSeq" id="WP_103974246.1">
    <property type="nucleotide sequence ID" value="NZ_PGFZ01000004.1"/>
</dbReference>
<dbReference type="Proteomes" id="UP000237423">
    <property type="component" value="Unassembled WGS sequence"/>
</dbReference>
<evidence type="ECO:0000313" key="7">
    <source>
        <dbReference type="Proteomes" id="UP000237423"/>
    </source>
</evidence>
<dbReference type="PANTHER" id="PTHR32347">
    <property type="entry name" value="EFFLUX SYSTEM COMPONENT YKNX-RELATED"/>
    <property type="match status" value="1"/>
</dbReference>
<evidence type="ECO:0000256" key="2">
    <source>
        <dbReference type="ARBA" id="ARBA00009477"/>
    </source>
</evidence>
<name>A0A2S5CM83_9GAMM</name>
<evidence type="ECO:0000259" key="5">
    <source>
        <dbReference type="Pfam" id="PF25917"/>
    </source>
</evidence>
<dbReference type="AlphaFoldDB" id="A0A2S5CM83"/>
<dbReference type="EMBL" id="PGFZ01000004">
    <property type="protein sequence ID" value="POZ51904.1"/>
    <property type="molecule type" value="Genomic_DNA"/>
</dbReference>
<evidence type="ECO:0000256" key="4">
    <source>
        <dbReference type="SAM" id="Coils"/>
    </source>
</evidence>
<gene>
    <name evidence="6" type="ORF">AADEFJLK_02124</name>
</gene>
<dbReference type="InterPro" id="IPR050465">
    <property type="entry name" value="UPF0194_transport"/>
</dbReference>
<dbReference type="InterPro" id="IPR058625">
    <property type="entry name" value="MdtA-like_BSH"/>
</dbReference>
<sequence length="455" mass="49539">MKYDEINQPLLSVVTTLKAVETAPVAKRIARSLLKLFLLLLLCLGFTPWQQNVRGVGRIVAYTPADRQQLISAQVEGRIARWLVREGSQVKQGEVLAELLDNDPQLLQRLAAEQVAALAKQEATDSRVNTFREQLRLAERARPQAVAAAQSRVAMAAERRKAAEQAVQAAQAAKQTTALNLSRQQQLRAKGLASQRTLELSQLDMAQRAADTERAQAALAAATSEVAALTSDQQKLAADAAATVEKSRAELSKAIEDQNSVRADILKLQTRLARQQTQTVTAPRDGVVLRLLANPGAEMVKPGQALAIFVPDTQDRAVELWVDGNDLPLIVTGSPVRLQFEGYPAIQFGGWPEFSVGSFGGRVALIDATDDGKGHFRILVRPDADDKAWPGTRFLRQGVRVNGWVLLGQVTLGYELWRIFNGFPPLILPEPYGADVAKDAVKEEGNKAKDEGGKG</sequence>
<protein>
    <submittedName>
        <fullName evidence="6">Transporter</fullName>
    </submittedName>
</protein>
<dbReference type="Pfam" id="PF25917">
    <property type="entry name" value="BSH_RND"/>
    <property type="match status" value="1"/>
</dbReference>
<proteinExistence type="inferred from homology"/>